<feature type="domain" description="Glycosyl transferase family 1" evidence="2">
    <location>
        <begin position="194"/>
        <end position="309"/>
    </location>
</feature>
<dbReference type="Pfam" id="PF00534">
    <property type="entry name" value="Glycos_transf_1"/>
    <property type="match status" value="1"/>
</dbReference>
<feature type="domain" description="DUF1972" evidence="3">
    <location>
        <begin position="1"/>
        <end position="173"/>
    </location>
</feature>
<evidence type="ECO:0000259" key="3">
    <source>
        <dbReference type="Pfam" id="PF09314"/>
    </source>
</evidence>
<dbReference type="InterPro" id="IPR015393">
    <property type="entry name" value="DUF1972"/>
</dbReference>
<dbReference type="PANTHER" id="PTHR46401:SF8">
    <property type="entry name" value="BLL6006 PROTEIN"/>
    <property type="match status" value="1"/>
</dbReference>
<evidence type="ECO:0000313" key="4">
    <source>
        <dbReference type="EMBL" id="MDB9137477.1"/>
    </source>
</evidence>
<dbReference type="OMA" id="HCQNLYP"/>
<keyword evidence="1" id="KW-0472">Membrane</keyword>
<protein>
    <submittedName>
        <fullName evidence="4">DUF1972 domain-containing protein</fullName>
    </submittedName>
</protein>
<dbReference type="Proteomes" id="UP001211522">
    <property type="component" value="Unassembled WGS sequence"/>
</dbReference>
<dbReference type="InterPro" id="IPR001296">
    <property type="entry name" value="Glyco_trans_1"/>
</dbReference>
<proteinExistence type="predicted"/>
<dbReference type="Pfam" id="PF09314">
    <property type="entry name" value="DUF1972"/>
    <property type="match status" value="1"/>
</dbReference>
<dbReference type="AlphaFoldDB" id="A0A3R6GRV0"/>
<evidence type="ECO:0000259" key="2">
    <source>
        <dbReference type="Pfam" id="PF00534"/>
    </source>
</evidence>
<dbReference type="GO" id="GO:0016757">
    <property type="term" value="F:glycosyltransferase activity"/>
    <property type="evidence" value="ECO:0007669"/>
    <property type="project" value="InterPro"/>
</dbReference>
<reference evidence="5 6" key="1">
    <citation type="journal article" date="2019" name="Nat. Med.">
        <title>A library of human gut bacterial isolates paired with longitudinal multiomics data enables mechanistic microbiome research.</title>
        <authorList>
            <person name="Poyet M."/>
            <person name="Groussin M."/>
            <person name="Gibbons S.M."/>
            <person name="Avila-Pacheco J."/>
            <person name="Jiang X."/>
            <person name="Kearney S.M."/>
            <person name="Perrotta A.R."/>
            <person name="Berdy B."/>
            <person name="Zhao S."/>
            <person name="Lieberman T.D."/>
            <person name="Swanson P.K."/>
            <person name="Smith M."/>
            <person name="Roesemann S."/>
            <person name="Alexander J.E."/>
            <person name="Rich S.A."/>
            <person name="Livny J."/>
            <person name="Vlamakis H."/>
            <person name="Clish C."/>
            <person name="Bullock K."/>
            <person name="Deik A."/>
            <person name="Scott J."/>
            <person name="Pierce K.A."/>
            <person name="Xavier R.J."/>
            <person name="Alm E.J."/>
        </authorList>
    </citation>
    <scope>NUCLEOTIDE SEQUENCE [LARGE SCALE GENOMIC DNA]</scope>
    <source>
        <strain evidence="5 6">BIOML-A41</strain>
    </source>
</reference>
<dbReference type="Proteomes" id="UP000463337">
    <property type="component" value="Unassembled WGS sequence"/>
</dbReference>
<dbReference type="SUPFAM" id="SSF53756">
    <property type="entry name" value="UDP-Glycosyltransferase/glycogen phosphorylase"/>
    <property type="match status" value="1"/>
</dbReference>
<feature type="transmembrane region" description="Helical" evidence="1">
    <location>
        <begin position="87"/>
        <end position="105"/>
    </location>
</feature>
<dbReference type="EMBL" id="JAQMPX010000023">
    <property type="protein sequence ID" value="MDB9137477.1"/>
    <property type="molecule type" value="Genomic_DNA"/>
</dbReference>
<keyword evidence="1" id="KW-1133">Transmembrane helix</keyword>
<dbReference type="RefSeq" id="WP_011966439.1">
    <property type="nucleotide sequence ID" value="NZ_AP019729.1"/>
</dbReference>
<dbReference type="GeneID" id="93525297"/>
<evidence type="ECO:0000313" key="5">
    <source>
        <dbReference type="EMBL" id="MRY60327.1"/>
    </source>
</evidence>
<sequence>MKYITIIGTVGVPANYGGFETLVENVIGENASKDGNYTVYCSSKSYPKRLSLYKGASLKYIPLDANGIQSIFYDILSLIQATRRSDVVLILGVSGCCFLPIYRLFSKKKLIINIDGLEHRRNKWGKWTRRFLRFSEKMAVKYADVVVADNKGIQDYVLEEYGKQAELIAYGGDHVLCDVSDIEDEVLEQYGLKDVDYSFSLCRIEPENNVHITLEAFKRTGKELFFIGNWERSSYGKMLKDKYGDCENIHLLSPIYDVKVLNVLRSHCCYYIHGHSAGGTNPSLVEAMFFNKPILAYDVIYNRETTENKADYFSSVEDLVNLLKMPDSYYVLNAENMMEIAQRCYRWIMITKQYERLYGVSAK</sequence>
<comment type="caution">
    <text evidence="4">The sequence shown here is derived from an EMBL/GenBank/DDBJ whole genome shotgun (WGS) entry which is preliminary data.</text>
</comment>
<gene>
    <name evidence="5" type="ORF">GKD59_20980</name>
    <name evidence="4" type="ORF">PN612_03005</name>
</gene>
<name>A0A3R6GRV0_PARDI</name>
<dbReference type="PANTHER" id="PTHR46401">
    <property type="entry name" value="GLYCOSYLTRANSFERASE WBBK-RELATED"/>
    <property type="match status" value="1"/>
</dbReference>
<evidence type="ECO:0000313" key="7">
    <source>
        <dbReference type="Proteomes" id="UP001211522"/>
    </source>
</evidence>
<accession>A0A3R6GRV0</accession>
<dbReference type="Gene3D" id="3.40.50.2000">
    <property type="entry name" value="Glycogen Phosphorylase B"/>
    <property type="match status" value="2"/>
</dbReference>
<organism evidence="4 7">
    <name type="scientific">Parabacteroides distasonis</name>
    <dbReference type="NCBI Taxonomy" id="823"/>
    <lineage>
        <taxon>Bacteria</taxon>
        <taxon>Pseudomonadati</taxon>
        <taxon>Bacteroidota</taxon>
        <taxon>Bacteroidia</taxon>
        <taxon>Bacteroidales</taxon>
        <taxon>Tannerellaceae</taxon>
        <taxon>Parabacteroides</taxon>
    </lineage>
</organism>
<keyword evidence="1" id="KW-0812">Transmembrane</keyword>
<dbReference type="EMBL" id="WKLT01000029">
    <property type="protein sequence ID" value="MRY60327.1"/>
    <property type="molecule type" value="Genomic_DNA"/>
</dbReference>
<evidence type="ECO:0000256" key="1">
    <source>
        <dbReference type="SAM" id="Phobius"/>
    </source>
</evidence>
<reference evidence="4" key="2">
    <citation type="submission" date="2023-01" db="EMBL/GenBank/DDBJ databases">
        <title>Human gut microbiome strain richness.</title>
        <authorList>
            <person name="Chen-Liaw A."/>
        </authorList>
    </citation>
    <scope>NUCLEOTIDE SEQUENCE</scope>
    <source>
        <strain evidence="4">D35st1_E5_D35t1_190705</strain>
    </source>
</reference>
<evidence type="ECO:0000313" key="6">
    <source>
        <dbReference type="Proteomes" id="UP000463337"/>
    </source>
</evidence>